<dbReference type="AlphaFoldDB" id="A0A8U0A5I3"/>
<keyword evidence="2" id="KW-1185">Reference proteome</keyword>
<proteinExistence type="predicted"/>
<dbReference type="GeneID" id="71929086"/>
<gene>
    <name evidence="1" type="ORF">MW046_13525</name>
</gene>
<dbReference type="Pfam" id="PF24336">
    <property type="entry name" value="DUF7504"/>
    <property type="match status" value="1"/>
</dbReference>
<name>A0A8U0A5I3_9EURY</name>
<dbReference type="EMBL" id="CP096020">
    <property type="protein sequence ID" value="UPM44460.1"/>
    <property type="molecule type" value="Genomic_DNA"/>
</dbReference>
<dbReference type="InterPro" id="IPR055927">
    <property type="entry name" value="DUF7504"/>
</dbReference>
<organism evidence="1 2">
    <name type="scientific">Halocatena salina</name>
    <dbReference type="NCBI Taxonomy" id="2934340"/>
    <lineage>
        <taxon>Archaea</taxon>
        <taxon>Methanobacteriati</taxon>
        <taxon>Methanobacteriota</taxon>
        <taxon>Stenosarchaea group</taxon>
        <taxon>Halobacteria</taxon>
        <taxon>Halobacteriales</taxon>
        <taxon>Natronomonadaceae</taxon>
        <taxon>Halocatena</taxon>
    </lineage>
</organism>
<protein>
    <submittedName>
        <fullName evidence="1">Uncharacterized protein</fullName>
    </submittedName>
</protein>
<dbReference type="RefSeq" id="WP_247995114.1">
    <property type="nucleotide sequence ID" value="NZ_CP096020.1"/>
</dbReference>
<dbReference type="KEGG" id="haad:MW046_13525"/>
<sequence>MGDVPRDPDSSSRETAQNPDSFAVELMGLKRRGCCVLVTGPVDERVRAAQSRRLFGESETDRQRVLILTERASDFTAQYLPDGIPSAHPSVNILDYTDLIDDMAGTTSPSPPFSPTDASPDTSGSMNGLCAHLCDPICDAIPTDSCCPGELRLGITTLDVLIDTDGLSATRAFVRSIRSDILAVHGMGHFHFPGEPDPELLTALSPLIDIHIELRKTDDVPEHRWHLLRTDHSTGWLRL</sequence>
<accession>A0A8U0A5I3</accession>
<dbReference type="Proteomes" id="UP000831768">
    <property type="component" value="Plasmid unnamed1"/>
</dbReference>
<keyword evidence="1" id="KW-0614">Plasmid</keyword>
<reference evidence="1" key="1">
    <citation type="submission" date="2022-04" db="EMBL/GenBank/DDBJ databases">
        <title>Halocatena sp. nov., isolated from a salt lake.</title>
        <authorList>
            <person name="Cui H.-L."/>
        </authorList>
    </citation>
    <scope>NUCLEOTIDE SEQUENCE</scope>
    <source>
        <strain evidence="1">AD-1</strain>
        <plasmid evidence="1">unnamed1</plasmid>
    </source>
</reference>
<evidence type="ECO:0000313" key="2">
    <source>
        <dbReference type="Proteomes" id="UP000831768"/>
    </source>
</evidence>
<geneLocation type="plasmid" evidence="1 2">
    <name>unnamed1</name>
</geneLocation>
<evidence type="ECO:0000313" key="1">
    <source>
        <dbReference type="EMBL" id="UPM44460.1"/>
    </source>
</evidence>